<dbReference type="OMA" id="KLERADH"/>
<feature type="domain" description="SH3" evidence="3">
    <location>
        <begin position="18"/>
        <end position="77"/>
    </location>
</feature>
<dbReference type="InterPro" id="IPR001452">
    <property type="entry name" value="SH3_domain"/>
</dbReference>
<feature type="domain" description="SH3" evidence="3">
    <location>
        <begin position="271"/>
        <end position="330"/>
    </location>
</feature>
<gene>
    <name evidence="4" type="ORF">Fcan01_16216</name>
</gene>
<dbReference type="OrthoDB" id="73680at2759"/>
<dbReference type="PRINTS" id="PR00452">
    <property type="entry name" value="SH3DOMAIN"/>
</dbReference>
<feature type="domain" description="SH3" evidence="3">
    <location>
        <begin position="144"/>
        <end position="203"/>
    </location>
</feature>
<dbReference type="AlphaFoldDB" id="A0A226DUW3"/>
<evidence type="ECO:0000313" key="4">
    <source>
        <dbReference type="EMBL" id="OXA48808.1"/>
    </source>
</evidence>
<reference evidence="4 5" key="1">
    <citation type="submission" date="2015-12" db="EMBL/GenBank/DDBJ databases">
        <title>The genome of Folsomia candida.</title>
        <authorList>
            <person name="Faddeeva A."/>
            <person name="Derks M.F."/>
            <person name="Anvar Y."/>
            <person name="Smit S."/>
            <person name="Van Straalen N."/>
            <person name="Roelofs D."/>
        </authorList>
    </citation>
    <scope>NUCLEOTIDE SEQUENCE [LARGE SCALE GENOMIC DNA]</scope>
    <source>
        <strain evidence="4 5">VU population</strain>
        <tissue evidence="4">Whole body</tissue>
    </source>
</reference>
<keyword evidence="1 2" id="KW-0728">SH3 domain</keyword>
<sequence>MHASGTGGAASSPAPKPMKFTNLLAVCKYEPLVSDKLAFQVGDIIQFITEIYSGWWVGMFNEKLGIFPSVLVKELPHDWNKSTRSLLVIDKYDPVESNELAIKVGDIIQFLVEVSDGWWFGKVNENLGIFPSNFVRELPPDWEESTRDFLAVCHYDTSESDKLAFHMGDVVQFISEIRNGWSFGKFNEKLGIFPLNFVRELPPDRDKIRRKLLAVEMYAAPVQSNELAIRVGDIIEFMVEVSHGWCFGKCNENLGIFPSNLVRELPPDWNISPRLFKVHESFNSESIDRLCLASGDMIQFVLDHDGNWFWGRIDEQIGKFPRSHVTEILDEQISRTAKASNIVQATSVISSYPCYLDKLKKYLEVIFPYEAGSTTELDLAVGDLIEFIEEVEDGWYRGSNLKNGKTGIFPSNFVTELSDFDSYLRGLGANFSNKSSPEMDLFNQDFYQSDIMSLLECSICLDLCAGRIQV</sequence>
<dbReference type="PANTHER" id="PTHR14167">
    <property type="entry name" value="SH3 DOMAIN-CONTAINING"/>
    <property type="match status" value="1"/>
</dbReference>
<dbReference type="Pfam" id="PF07653">
    <property type="entry name" value="SH3_2"/>
    <property type="match status" value="1"/>
</dbReference>
<keyword evidence="5" id="KW-1185">Reference proteome</keyword>
<feature type="domain" description="SH3" evidence="3">
    <location>
        <begin position="358"/>
        <end position="419"/>
    </location>
</feature>
<dbReference type="GO" id="GO:0016477">
    <property type="term" value="P:cell migration"/>
    <property type="evidence" value="ECO:0007669"/>
    <property type="project" value="TreeGrafter"/>
</dbReference>
<accession>A0A226DUW3</accession>
<feature type="domain" description="SH3" evidence="3">
    <location>
        <begin position="207"/>
        <end position="267"/>
    </location>
</feature>
<evidence type="ECO:0000259" key="3">
    <source>
        <dbReference type="PROSITE" id="PS50002"/>
    </source>
</evidence>
<dbReference type="Gene3D" id="2.30.30.40">
    <property type="entry name" value="SH3 Domains"/>
    <property type="match status" value="6"/>
</dbReference>
<dbReference type="SMART" id="SM00326">
    <property type="entry name" value="SH3"/>
    <property type="match status" value="6"/>
</dbReference>
<proteinExistence type="predicted"/>
<comment type="caution">
    <text evidence="4">The sequence shown here is derived from an EMBL/GenBank/DDBJ whole genome shotgun (WGS) entry which is preliminary data.</text>
</comment>
<dbReference type="Pfam" id="PF14604">
    <property type="entry name" value="SH3_9"/>
    <property type="match status" value="1"/>
</dbReference>
<dbReference type="EMBL" id="LNIX01000011">
    <property type="protein sequence ID" value="OXA48808.1"/>
    <property type="molecule type" value="Genomic_DNA"/>
</dbReference>
<evidence type="ECO:0000313" key="5">
    <source>
        <dbReference type="Proteomes" id="UP000198287"/>
    </source>
</evidence>
<keyword evidence="4" id="KW-0418">Kinase</keyword>
<dbReference type="InterPro" id="IPR050384">
    <property type="entry name" value="Endophilin_SH3RF"/>
</dbReference>
<dbReference type="InterPro" id="IPR036028">
    <property type="entry name" value="SH3-like_dom_sf"/>
</dbReference>
<name>A0A226DUW3_FOLCA</name>
<dbReference type="STRING" id="158441.A0A226DUW3"/>
<evidence type="ECO:0000256" key="2">
    <source>
        <dbReference type="PROSITE-ProRule" id="PRU00192"/>
    </source>
</evidence>
<feature type="domain" description="SH3" evidence="3">
    <location>
        <begin position="81"/>
        <end position="140"/>
    </location>
</feature>
<dbReference type="SUPFAM" id="SSF50044">
    <property type="entry name" value="SH3-domain"/>
    <property type="match status" value="6"/>
</dbReference>
<dbReference type="PANTHER" id="PTHR14167:SF92">
    <property type="entry name" value="CIN85 AND CD2AP RELATED, ISOFORM J"/>
    <property type="match status" value="1"/>
</dbReference>
<dbReference type="Proteomes" id="UP000198287">
    <property type="component" value="Unassembled WGS sequence"/>
</dbReference>
<protein>
    <submittedName>
        <fullName evidence="4">SH3 domain-containing kinase-binding protein 1</fullName>
    </submittedName>
</protein>
<organism evidence="4 5">
    <name type="scientific">Folsomia candida</name>
    <name type="common">Springtail</name>
    <dbReference type="NCBI Taxonomy" id="158441"/>
    <lineage>
        <taxon>Eukaryota</taxon>
        <taxon>Metazoa</taxon>
        <taxon>Ecdysozoa</taxon>
        <taxon>Arthropoda</taxon>
        <taxon>Hexapoda</taxon>
        <taxon>Collembola</taxon>
        <taxon>Entomobryomorpha</taxon>
        <taxon>Isotomoidea</taxon>
        <taxon>Isotomidae</taxon>
        <taxon>Proisotominae</taxon>
        <taxon>Folsomia</taxon>
    </lineage>
</organism>
<keyword evidence="4" id="KW-0808">Transferase</keyword>
<evidence type="ECO:0000256" key="1">
    <source>
        <dbReference type="ARBA" id="ARBA00022443"/>
    </source>
</evidence>
<dbReference type="PROSITE" id="PS50002">
    <property type="entry name" value="SH3"/>
    <property type="match status" value="6"/>
</dbReference>
<dbReference type="GO" id="GO:0007015">
    <property type="term" value="P:actin filament organization"/>
    <property type="evidence" value="ECO:0007669"/>
    <property type="project" value="TreeGrafter"/>
</dbReference>
<dbReference type="Pfam" id="PF00018">
    <property type="entry name" value="SH3_1"/>
    <property type="match status" value="2"/>
</dbReference>
<dbReference type="GO" id="GO:0016301">
    <property type="term" value="F:kinase activity"/>
    <property type="evidence" value="ECO:0007669"/>
    <property type="project" value="UniProtKB-KW"/>
</dbReference>